<accession>A0AAP0RRT0</accession>
<evidence type="ECO:0000313" key="4">
    <source>
        <dbReference type="Proteomes" id="UP001415857"/>
    </source>
</evidence>
<dbReference type="EMBL" id="JBBPBK010000006">
    <property type="protein sequence ID" value="KAK9283386.1"/>
    <property type="molecule type" value="Genomic_DNA"/>
</dbReference>
<sequence>MEREHMGPLTTKLPLGRTEGKDLDELQVNYNNERSTMAGTAAMAAAFGGTLPPGISGTNERCTVLVSNLNSDRIDEDKLFNLFSIYGNIVRIKLLRNKPDRALVQMGDGFQAELAVHFLKGQLALPFALQYGQVPETPYPDPLYHKTDQKMPLGILEHVGMEQYQHRLKLQEFF</sequence>
<reference evidence="3 4" key="1">
    <citation type="journal article" date="2024" name="Plant J.">
        <title>Genome sequences and population genomics reveal climatic adaptation and genomic divergence between two closely related sweetgum species.</title>
        <authorList>
            <person name="Xu W.Q."/>
            <person name="Ren C.Q."/>
            <person name="Zhang X.Y."/>
            <person name="Comes H.P."/>
            <person name="Liu X.H."/>
            <person name="Li Y.G."/>
            <person name="Kettle C.J."/>
            <person name="Jalonen R."/>
            <person name="Gaisberger H."/>
            <person name="Ma Y.Z."/>
            <person name="Qiu Y.X."/>
        </authorList>
    </citation>
    <scope>NUCLEOTIDE SEQUENCE [LARGE SCALE GENOMIC DNA]</scope>
    <source>
        <strain evidence="3">Hangzhou</strain>
    </source>
</reference>
<dbReference type="PANTHER" id="PTHR15592">
    <property type="entry name" value="MATRIN 3/NUCLEAR PROTEIN 220-RELATED"/>
    <property type="match status" value="1"/>
</dbReference>
<keyword evidence="4" id="KW-1185">Reference proteome</keyword>
<evidence type="ECO:0000259" key="2">
    <source>
        <dbReference type="PROSITE" id="PS50102"/>
    </source>
</evidence>
<dbReference type="InterPro" id="IPR035979">
    <property type="entry name" value="RBD_domain_sf"/>
</dbReference>
<keyword evidence="1" id="KW-0694">RNA-binding</keyword>
<dbReference type="GO" id="GO:0003723">
    <property type="term" value="F:RNA binding"/>
    <property type="evidence" value="ECO:0007669"/>
    <property type="project" value="UniProtKB-UniRule"/>
</dbReference>
<dbReference type="PROSITE" id="PS50102">
    <property type="entry name" value="RRM"/>
    <property type="match status" value="1"/>
</dbReference>
<dbReference type="AlphaFoldDB" id="A0AAP0RRT0"/>
<dbReference type="InterPro" id="IPR000504">
    <property type="entry name" value="RRM_dom"/>
</dbReference>
<dbReference type="Proteomes" id="UP001415857">
    <property type="component" value="Unassembled WGS sequence"/>
</dbReference>
<evidence type="ECO:0000256" key="1">
    <source>
        <dbReference type="PROSITE-ProRule" id="PRU00176"/>
    </source>
</evidence>
<protein>
    <recommendedName>
        <fullName evidence="2">RRM domain-containing protein</fullName>
    </recommendedName>
</protein>
<proteinExistence type="predicted"/>
<dbReference type="SUPFAM" id="SSF54928">
    <property type="entry name" value="RNA-binding domain, RBD"/>
    <property type="match status" value="1"/>
</dbReference>
<evidence type="ECO:0000313" key="3">
    <source>
        <dbReference type="EMBL" id="KAK9283386.1"/>
    </source>
</evidence>
<dbReference type="Gene3D" id="3.30.70.330">
    <property type="match status" value="1"/>
</dbReference>
<feature type="domain" description="RRM" evidence="2">
    <location>
        <begin position="62"/>
        <end position="122"/>
    </location>
</feature>
<dbReference type="InterPro" id="IPR012677">
    <property type="entry name" value="Nucleotide-bd_a/b_plait_sf"/>
</dbReference>
<dbReference type="Pfam" id="PF13893">
    <property type="entry name" value="RRM_5"/>
    <property type="match status" value="1"/>
</dbReference>
<name>A0AAP0RRT0_LIQFO</name>
<organism evidence="3 4">
    <name type="scientific">Liquidambar formosana</name>
    <name type="common">Formosan gum</name>
    <dbReference type="NCBI Taxonomy" id="63359"/>
    <lineage>
        <taxon>Eukaryota</taxon>
        <taxon>Viridiplantae</taxon>
        <taxon>Streptophyta</taxon>
        <taxon>Embryophyta</taxon>
        <taxon>Tracheophyta</taxon>
        <taxon>Spermatophyta</taxon>
        <taxon>Magnoliopsida</taxon>
        <taxon>eudicotyledons</taxon>
        <taxon>Gunneridae</taxon>
        <taxon>Pentapetalae</taxon>
        <taxon>Saxifragales</taxon>
        <taxon>Altingiaceae</taxon>
        <taxon>Liquidambar</taxon>
    </lineage>
</organism>
<comment type="caution">
    <text evidence="3">The sequence shown here is derived from an EMBL/GenBank/DDBJ whole genome shotgun (WGS) entry which is preliminary data.</text>
</comment>
<gene>
    <name evidence="3" type="ORF">L1049_011628</name>
</gene>
<dbReference type="SMART" id="SM00360">
    <property type="entry name" value="RRM"/>
    <property type="match status" value="1"/>
</dbReference>